<evidence type="ECO:0000256" key="1">
    <source>
        <dbReference type="ARBA" id="ARBA00022737"/>
    </source>
</evidence>
<dbReference type="PROSITE" id="PS50297">
    <property type="entry name" value="ANK_REP_REGION"/>
    <property type="match status" value="1"/>
</dbReference>
<evidence type="ECO:0000313" key="4">
    <source>
        <dbReference type="EMBL" id="RDL41307.1"/>
    </source>
</evidence>
<dbReference type="PANTHER" id="PTHR24126">
    <property type="entry name" value="ANKYRIN REPEAT, PH AND SEC7 DOMAIN CONTAINING PROTEIN SECG-RELATED"/>
    <property type="match status" value="1"/>
</dbReference>
<dbReference type="SMART" id="SM00248">
    <property type="entry name" value="ANK"/>
    <property type="match status" value="2"/>
</dbReference>
<keyword evidence="2 3" id="KW-0040">ANK repeat</keyword>
<dbReference type="PROSITE" id="PS50088">
    <property type="entry name" value="ANK_REPEAT"/>
    <property type="match status" value="1"/>
</dbReference>
<keyword evidence="5" id="KW-1185">Reference proteome</keyword>
<dbReference type="PANTHER" id="PTHR24126:SF14">
    <property type="entry name" value="ANK_REP_REGION DOMAIN-CONTAINING PROTEIN"/>
    <property type="match status" value="1"/>
</dbReference>
<evidence type="ECO:0000313" key="5">
    <source>
        <dbReference type="Proteomes" id="UP000254866"/>
    </source>
</evidence>
<protein>
    <submittedName>
        <fullName evidence="4">Uncharacterized protein</fullName>
    </submittedName>
</protein>
<dbReference type="AlphaFoldDB" id="A0A370U0L0"/>
<evidence type="ECO:0000256" key="3">
    <source>
        <dbReference type="PROSITE-ProRule" id="PRU00023"/>
    </source>
</evidence>
<gene>
    <name evidence="4" type="ORF">BP5553_01286</name>
</gene>
<dbReference type="SUPFAM" id="SSF48403">
    <property type="entry name" value="Ankyrin repeat"/>
    <property type="match status" value="1"/>
</dbReference>
<name>A0A370U0L0_9HELO</name>
<dbReference type="STRING" id="2656787.A0A370U0L0"/>
<evidence type="ECO:0000256" key="2">
    <source>
        <dbReference type="ARBA" id="ARBA00023043"/>
    </source>
</evidence>
<dbReference type="InterPro" id="IPR036770">
    <property type="entry name" value="Ankyrin_rpt-contain_sf"/>
</dbReference>
<reference evidence="4 5" key="1">
    <citation type="journal article" date="2018" name="IMA Fungus">
        <title>IMA Genome-F 9: Draft genome sequence of Annulohypoxylon stygium, Aspergillus mulundensis, Berkeleyomyces basicola (syn. Thielaviopsis basicola), Ceratocystis smalleyi, two Cercospora beticola strains, Coleophoma cylindrospora, Fusarium fracticaudum, Phialophora cf. hyalina, and Morchella septimelata.</title>
        <authorList>
            <person name="Wingfield B.D."/>
            <person name="Bills G.F."/>
            <person name="Dong Y."/>
            <person name="Huang W."/>
            <person name="Nel W.J."/>
            <person name="Swalarsk-Parry B.S."/>
            <person name="Vaghefi N."/>
            <person name="Wilken P.M."/>
            <person name="An Z."/>
            <person name="de Beer Z.W."/>
            <person name="De Vos L."/>
            <person name="Chen L."/>
            <person name="Duong T.A."/>
            <person name="Gao Y."/>
            <person name="Hammerbacher A."/>
            <person name="Kikkert J.R."/>
            <person name="Li Y."/>
            <person name="Li H."/>
            <person name="Li K."/>
            <person name="Li Q."/>
            <person name="Liu X."/>
            <person name="Ma X."/>
            <person name="Naidoo K."/>
            <person name="Pethybridge S.J."/>
            <person name="Sun J."/>
            <person name="Steenkamp E.T."/>
            <person name="van der Nest M.A."/>
            <person name="van Wyk S."/>
            <person name="Wingfield M.J."/>
            <person name="Xiong C."/>
            <person name="Yue Q."/>
            <person name="Zhang X."/>
        </authorList>
    </citation>
    <scope>NUCLEOTIDE SEQUENCE [LARGE SCALE GENOMIC DNA]</scope>
    <source>
        <strain evidence="4 5">BP 5553</strain>
    </source>
</reference>
<dbReference type="Pfam" id="PF12796">
    <property type="entry name" value="Ank_2"/>
    <property type="match status" value="1"/>
</dbReference>
<accession>A0A370U0L0</accession>
<dbReference type="Proteomes" id="UP000254866">
    <property type="component" value="Unassembled WGS sequence"/>
</dbReference>
<dbReference type="RefSeq" id="XP_031873963.1">
    <property type="nucleotide sequence ID" value="XM_032009909.1"/>
</dbReference>
<organism evidence="4 5">
    <name type="scientific">Venustampulla echinocandica</name>
    <dbReference type="NCBI Taxonomy" id="2656787"/>
    <lineage>
        <taxon>Eukaryota</taxon>
        <taxon>Fungi</taxon>
        <taxon>Dikarya</taxon>
        <taxon>Ascomycota</taxon>
        <taxon>Pezizomycotina</taxon>
        <taxon>Leotiomycetes</taxon>
        <taxon>Helotiales</taxon>
        <taxon>Pleuroascaceae</taxon>
        <taxon>Venustampulla</taxon>
    </lineage>
</organism>
<keyword evidence="1" id="KW-0677">Repeat</keyword>
<dbReference type="GeneID" id="43594135"/>
<sequence>MDPVSGAALVITLIDVVIKTFKLIKSLTQSYENAPAEIQDLRHRLEGLTSHLLLLRQVQKIVSTEQNALDLDSIELDHLKRSLDSTRVIFAEIFSFLKIKTSKLGCSARIRWAVCDASKVKAWELRLHRHEELLQTTLLLLNRSEHYRYSSLFEDEFNAAKEALRLQTYQLNTLMSKSGALARFSWARSVFGPDWELPYVARVNGSISCSEGSCHQSYGVSLRLHALFCLKAVCFEMRLKRQSLFSFEISAIGTGVVLKNVIPADSIIMVASQSGNTSVASVNDITPDNFSPLSYAIAGGSLDVLSFLVSKGADTRKTFGRSQTDPLDWALAHRQYAVARWLLENGADVHHISARGWTPLFSLFGAQPCHSGPCGEFLELFSAACFDDFNAQDRDGWTIMHRAAAFGNAEHIKC</sequence>
<dbReference type="EMBL" id="NPIC01000001">
    <property type="protein sequence ID" value="RDL41307.1"/>
    <property type="molecule type" value="Genomic_DNA"/>
</dbReference>
<feature type="repeat" description="ANK" evidence="3">
    <location>
        <begin position="288"/>
        <end position="314"/>
    </location>
</feature>
<proteinExistence type="predicted"/>
<dbReference type="InterPro" id="IPR002110">
    <property type="entry name" value="Ankyrin_rpt"/>
</dbReference>
<comment type="caution">
    <text evidence="4">The sequence shown here is derived from an EMBL/GenBank/DDBJ whole genome shotgun (WGS) entry which is preliminary data.</text>
</comment>
<dbReference type="Gene3D" id="1.25.40.20">
    <property type="entry name" value="Ankyrin repeat-containing domain"/>
    <property type="match status" value="1"/>
</dbReference>
<dbReference type="OrthoDB" id="539213at2759"/>